<dbReference type="PIRSF" id="PIRSF005859">
    <property type="entry name" value="PBR"/>
    <property type="match status" value="1"/>
</dbReference>
<accession>A0ABN7B2R3</accession>
<dbReference type="InterPro" id="IPR038330">
    <property type="entry name" value="TspO/MBR-related_sf"/>
</dbReference>
<evidence type="ECO:0000313" key="7">
    <source>
        <dbReference type="EMBL" id="BES98690.1"/>
    </source>
</evidence>
<feature type="transmembrane region" description="Helical" evidence="6">
    <location>
        <begin position="79"/>
        <end position="99"/>
    </location>
</feature>
<gene>
    <name evidence="7" type="ORF">NTJ_11505</name>
</gene>
<feature type="transmembrane region" description="Helical" evidence="6">
    <location>
        <begin position="106"/>
        <end position="126"/>
    </location>
</feature>
<dbReference type="PANTHER" id="PTHR10057">
    <property type="entry name" value="PERIPHERAL-TYPE BENZODIAZEPINE RECEPTOR"/>
    <property type="match status" value="1"/>
</dbReference>
<evidence type="ECO:0000256" key="4">
    <source>
        <dbReference type="ARBA" id="ARBA00022989"/>
    </source>
</evidence>
<evidence type="ECO:0000256" key="2">
    <source>
        <dbReference type="ARBA" id="ARBA00007524"/>
    </source>
</evidence>
<evidence type="ECO:0000256" key="1">
    <source>
        <dbReference type="ARBA" id="ARBA00004141"/>
    </source>
</evidence>
<reference evidence="7 8" key="1">
    <citation type="submission" date="2023-09" db="EMBL/GenBank/DDBJ databases">
        <title>Nesidiocoris tenuis whole genome shotgun sequence.</title>
        <authorList>
            <person name="Shibata T."/>
            <person name="Shimoda M."/>
            <person name="Kobayashi T."/>
            <person name="Uehara T."/>
        </authorList>
    </citation>
    <scope>NUCLEOTIDE SEQUENCE [LARGE SCALE GENOMIC DNA]</scope>
    <source>
        <strain evidence="7 8">Japan</strain>
    </source>
</reference>
<keyword evidence="8" id="KW-1185">Reference proteome</keyword>
<name>A0ABN7B2R3_9HEMI</name>
<proteinExistence type="inferred from homology"/>
<evidence type="ECO:0000256" key="5">
    <source>
        <dbReference type="ARBA" id="ARBA00023136"/>
    </source>
</evidence>
<keyword evidence="4 6" id="KW-1133">Transmembrane helix</keyword>
<dbReference type="Gene3D" id="1.20.1260.100">
    <property type="entry name" value="TspO/MBR protein"/>
    <property type="match status" value="1"/>
</dbReference>
<feature type="transmembrane region" description="Helical" evidence="6">
    <location>
        <begin position="132"/>
        <end position="154"/>
    </location>
</feature>
<feature type="transmembrane region" description="Helical" evidence="6">
    <location>
        <begin position="46"/>
        <end position="67"/>
    </location>
</feature>
<dbReference type="Pfam" id="PF03073">
    <property type="entry name" value="TspO_MBR"/>
    <property type="match status" value="1"/>
</dbReference>
<dbReference type="PANTHER" id="PTHR10057:SF0">
    <property type="entry name" value="TRANSLOCATOR PROTEIN"/>
    <property type="match status" value="1"/>
</dbReference>
<comment type="subcellular location">
    <subcellularLocation>
        <location evidence="1">Membrane</location>
        <topology evidence="1">Multi-pass membrane protein</topology>
    </subcellularLocation>
</comment>
<dbReference type="CDD" id="cd15904">
    <property type="entry name" value="TSPO_MBR"/>
    <property type="match status" value="1"/>
</dbReference>
<evidence type="ECO:0000313" key="8">
    <source>
        <dbReference type="Proteomes" id="UP001307889"/>
    </source>
</evidence>
<evidence type="ECO:0000256" key="6">
    <source>
        <dbReference type="SAM" id="Phobius"/>
    </source>
</evidence>
<sequence length="164" mass="18370">MAELPAIVATLLPQLGGSIVGFKAAREFDSDWQKKLIRAPWSPPGWVFGPMWTALYSGMGFASYLVWRDGNGFKGPAALPLAAYGTQLALNWAWTPLFFGCHSPKWGLIDISLLDVAVWTTTALFYKVNRNAGHLMIPYISWLAIATSLNYYIYKHNPEEEKEE</sequence>
<dbReference type="EMBL" id="AP028917">
    <property type="protein sequence ID" value="BES98690.1"/>
    <property type="molecule type" value="Genomic_DNA"/>
</dbReference>
<protein>
    <submittedName>
        <fullName evidence="7">Translocator</fullName>
    </submittedName>
</protein>
<comment type="similarity">
    <text evidence="2">Belongs to the TspO/BZRP family.</text>
</comment>
<evidence type="ECO:0000256" key="3">
    <source>
        <dbReference type="ARBA" id="ARBA00022692"/>
    </source>
</evidence>
<dbReference type="Proteomes" id="UP001307889">
    <property type="component" value="Chromosome 9"/>
</dbReference>
<dbReference type="InterPro" id="IPR004307">
    <property type="entry name" value="TspO_MBR"/>
</dbReference>
<keyword evidence="5 6" id="KW-0472">Membrane</keyword>
<keyword evidence="3 6" id="KW-0812">Transmembrane</keyword>
<organism evidence="7 8">
    <name type="scientific">Nesidiocoris tenuis</name>
    <dbReference type="NCBI Taxonomy" id="355587"/>
    <lineage>
        <taxon>Eukaryota</taxon>
        <taxon>Metazoa</taxon>
        <taxon>Ecdysozoa</taxon>
        <taxon>Arthropoda</taxon>
        <taxon>Hexapoda</taxon>
        <taxon>Insecta</taxon>
        <taxon>Pterygota</taxon>
        <taxon>Neoptera</taxon>
        <taxon>Paraneoptera</taxon>
        <taxon>Hemiptera</taxon>
        <taxon>Heteroptera</taxon>
        <taxon>Panheteroptera</taxon>
        <taxon>Cimicomorpha</taxon>
        <taxon>Miridae</taxon>
        <taxon>Dicyphina</taxon>
        <taxon>Nesidiocoris</taxon>
    </lineage>
</organism>